<feature type="DNA-binding region" description="H-T-H motif" evidence="2">
    <location>
        <begin position="34"/>
        <end position="53"/>
    </location>
</feature>
<comment type="caution">
    <text evidence="4">The sequence shown here is derived from an EMBL/GenBank/DDBJ whole genome shotgun (WGS) entry which is preliminary data.</text>
</comment>
<dbReference type="InterPro" id="IPR009057">
    <property type="entry name" value="Homeodomain-like_sf"/>
</dbReference>
<dbReference type="Pfam" id="PF00440">
    <property type="entry name" value="TetR_N"/>
    <property type="match status" value="1"/>
</dbReference>
<dbReference type="AlphaFoldDB" id="A0A6A8MGK3"/>
<keyword evidence="5" id="KW-1185">Reference proteome</keyword>
<evidence type="ECO:0000256" key="1">
    <source>
        <dbReference type="ARBA" id="ARBA00023125"/>
    </source>
</evidence>
<dbReference type="InterPro" id="IPR001647">
    <property type="entry name" value="HTH_TetR"/>
</dbReference>
<accession>A0A6A8MGK3</accession>
<dbReference type="RefSeq" id="WP_154549514.1">
    <property type="nucleotide sequence ID" value="NZ_VUMX01000045.1"/>
</dbReference>
<sequence>MPKQTFFNLPAEKRKRVIDAAKEVFYHTSYEEASINQVIKLAGIPRGSFYQYFDDKADLYGFLCHRIAFRLLKQLKDAVWKADYDLFQASRTVLPVWLKEIFYGKDAEFFYRMMDAMSRRQMPHAHRQADKELLSPEETKQAAEKLAIPEADVKYLVQELFMTYVSVISAGVKSYEAGEKVDLGQLDQLLDRRIGYLEHGFKKAE</sequence>
<organism evidence="4 5">
    <name type="scientific">Lactobacillus porci</name>
    <dbReference type="NCBI Taxonomy" id="2012477"/>
    <lineage>
        <taxon>Bacteria</taxon>
        <taxon>Bacillati</taxon>
        <taxon>Bacillota</taxon>
        <taxon>Bacilli</taxon>
        <taxon>Lactobacillales</taxon>
        <taxon>Lactobacillaceae</taxon>
        <taxon>Lactobacillus</taxon>
    </lineage>
</organism>
<evidence type="ECO:0000256" key="2">
    <source>
        <dbReference type="PROSITE-ProRule" id="PRU00335"/>
    </source>
</evidence>
<dbReference type="PANTHER" id="PTHR43479">
    <property type="entry name" value="ACREF/ENVCD OPERON REPRESSOR-RELATED"/>
    <property type="match status" value="1"/>
</dbReference>
<dbReference type="PROSITE" id="PS50977">
    <property type="entry name" value="HTH_TETR_2"/>
    <property type="match status" value="1"/>
</dbReference>
<dbReference type="InterPro" id="IPR050624">
    <property type="entry name" value="HTH-type_Tx_Regulator"/>
</dbReference>
<proteinExistence type="predicted"/>
<protein>
    <submittedName>
        <fullName evidence="4">TetR/AcrR family transcriptional regulator</fullName>
    </submittedName>
</protein>
<gene>
    <name evidence="4" type="ORF">FYJ62_09890</name>
</gene>
<reference evidence="4 5" key="1">
    <citation type="submission" date="2019-08" db="EMBL/GenBank/DDBJ databases">
        <title>In-depth cultivation of the pig gut microbiome towards novel bacterial diversity and tailored functional studies.</title>
        <authorList>
            <person name="Wylensek D."/>
            <person name="Hitch T.C.A."/>
            <person name="Clavel T."/>
        </authorList>
    </citation>
    <scope>NUCLEOTIDE SEQUENCE [LARGE SCALE GENOMIC DNA]</scope>
    <source>
        <strain evidence="4 5">Bifido-178-WT-2B</strain>
    </source>
</reference>
<dbReference type="PRINTS" id="PR00455">
    <property type="entry name" value="HTHTETR"/>
</dbReference>
<dbReference type="Gene3D" id="1.10.357.10">
    <property type="entry name" value="Tetracycline Repressor, domain 2"/>
    <property type="match status" value="1"/>
</dbReference>
<name>A0A6A8MGK3_9LACO</name>
<dbReference type="PANTHER" id="PTHR43479:SF11">
    <property type="entry name" value="ACREF_ENVCD OPERON REPRESSOR-RELATED"/>
    <property type="match status" value="1"/>
</dbReference>
<dbReference type="EMBL" id="VUMX01000045">
    <property type="protein sequence ID" value="MST87908.1"/>
    <property type="molecule type" value="Genomic_DNA"/>
</dbReference>
<evidence type="ECO:0000259" key="3">
    <source>
        <dbReference type="PROSITE" id="PS50977"/>
    </source>
</evidence>
<dbReference type="SUPFAM" id="SSF46689">
    <property type="entry name" value="Homeodomain-like"/>
    <property type="match status" value="1"/>
</dbReference>
<evidence type="ECO:0000313" key="5">
    <source>
        <dbReference type="Proteomes" id="UP000438120"/>
    </source>
</evidence>
<dbReference type="GO" id="GO:0003677">
    <property type="term" value="F:DNA binding"/>
    <property type="evidence" value="ECO:0007669"/>
    <property type="project" value="UniProtKB-UniRule"/>
</dbReference>
<feature type="domain" description="HTH tetR-type" evidence="3">
    <location>
        <begin position="11"/>
        <end position="71"/>
    </location>
</feature>
<evidence type="ECO:0000313" key="4">
    <source>
        <dbReference type="EMBL" id="MST87908.1"/>
    </source>
</evidence>
<keyword evidence="1 2" id="KW-0238">DNA-binding</keyword>
<dbReference type="OrthoDB" id="9812484at2"/>
<dbReference type="Proteomes" id="UP000438120">
    <property type="component" value="Unassembled WGS sequence"/>
</dbReference>